<proteinExistence type="predicted"/>
<dbReference type="InterPro" id="IPR000182">
    <property type="entry name" value="GNAT_dom"/>
</dbReference>
<reference evidence="2" key="1">
    <citation type="submission" date="2021-01" db="EMBL/GenBank/DDBJ databases">
        <title>Novel species in genus Nocardioides.</title>
        <authorList>
            <person name="Zhang G."/>
        </authorList>
    </citation>
    <scope>NUCLEOTIDE SEQUENCE</scope>
    <source>
        <strain evidence="2">Zg-536</strain>
    </source>
</reference>
<accession>A0A938YAM0</accession>
<name>A0A938YAM0_9ACTN</name>
<dbReference type="Pfam" id="PF00583">
    <property type="entry name" value="Acetyltransf_1"/>
    <property type="match status" value="1"/>
</dbReference>
<dbReference type="Gene3D" id="3.40.630.30">
    <property type="match status" value="1"/>
</dbReference>
<feature type="domain" description="N-acetyltransferase" evidence="1">
    <location>
        <begin position="3"/>
        <end position="188"/>
    </location>
</feature>
<dbReference type="PROSITE" id="PS51186">
    <property type="entry name" value="GNAT"/>
    <property type="match status" value="1"/>
</dbReference>
<evidence type="ECO:0000313" key="2">
    <source>
        <dbReference type="EMBL" id="MBM9460875.1"/>
    </source>
</evidence>
<gene>
    <name evidence="2" type="ORF">JK386_13305</name>
</gene>
<dbReference type="Proteomes" id="UP000663791">
    <property type="component" value="Unassembled WGS sequence"/>
</dbReference>
<keyword evidence="3" id="KW-1185">Reference proteome</keyword>
<organism evidence="2 3">
    <name type="scientific">Nocardioides faecalis</name>
    <dbReference type="NCBI Taxonomy" id="2803858"/>
    <lineage>
        <taxon>Bacteria</taxon>
        <taxon>Bacillati</taxon>
        <taxon>Actinomycetota</taxon>
        <taxon>Actinomycetes</taxon>
        <taxon>Propionibacteriales</taxon>
        <taxon>Nocardioidaceae</taxon>
        <taxon>Nocardioides</taxon>
    </lineage>
</organism>
<dbReference type="RefSeq" id="WP_205292190.1">
    <property type="nucleotide sequence ID" value="NZ_CP074406.1"/>
</dbReference>
<evidence type="ECO:0000259" key="1">
    <source>
        <dbReference type="PROSITE" id="PS51186"/>
    </source>
</evidence>
<dbReference type="AlphaFoldDB" id="A0A938YAM0"/>
<protein>
    <submittedName>
        <fullName evidence="2">GNAT family N-acetyltransferase</fullName>
    </submittedName>
</protein>
<dbReference type="EMBL" id="JAERTX010000012">
    <property type="protein sequence ID" value="MBM9460875.1"/>
    <property type="molecule type" value="Genomic_DNA"/>
</dbReference>
<dbReference type="InterPro" id="IPR016181">
    <property type="entry name" value="Acyl_CoA_acyltransferase"/>
</dbReference>
<evidence type="ECO:0000313" key="3">
    <source>
        <dbReference type="Proteomes" id="UP000663791"/>
    </source>
</evidence>
<comment type="caution">
    <text evidence="2">The sequence shown here is derived from an EMBL/GenBank/DDBJ whole genome shotgun (WGS) entry which is preliminary data.</text>
</comment>
<sequence length="195" mass="20899">MRYDVRRVRAEEWAALRELRLAALRDPVAHLAFLDTVAAAEARPAAFWQERARSSAAGTTVAQFVALAPTGGPDELAGELADELAGTVTVLVTSAGERDYVGETSPSPSAAMVGVYVPPEHRGGAAIGALLDAAQEWVRDLGLERVRLHVHEHNARAQAAYRRLGYVETGAQAHLGGAVHLELERDLTDEPAPPR</sequence>
<dbReference type="SUPFAM" id="SSF55729">
    <property type="entry name" value="Acyl-CoA N-acyltransferases (Nat)"/>
    <property type="match status" value="1"/>
</dbReference>
<dbReference type="GO" id="GO:0016747">
    <property type="term" value="F:acyltransferase activity, transferring groups other than amino-acyl groups"/>
    <property type="evidence" value="ECO:0007669"/>
    <property type="project" value="InterPro"/>
</dbReference>